<protein>
    <recommendedName>
        <fullName evidence="3">LOB domain-containing protein</fullName>
    </recommendedName>
</protein>
<accession>A0ABD3IQ10</accession>
<name>A0ABD3IQ10_EUCGL</name>
<organism evidence="4 5">
    <name type="scientific">Eucalyptus globulus</name>
    <name type="common">Tasmanian blue gum</name>
    <dbReference type="NCBI Taxonomy" id="34317"/>
    <lineage>
        <taxon>Eukaryota</taxon>
        <taxon>Viridiplantae</taxon>
        <taxon>Streptophyta</taxon>
        <taxon>Embryophyta</taxon>
        <taxon>Tracheophyta</taxon>
        <taxon>Spermatophyta</taxon>
        <taxon>Magnoliopsida</taxon>
        <taxon>eudicotyledons</taxon>
        <taxon>Gunneridae</taxon>
        <taxon>Pentapetalae</taxon>
        <taxon>rosids</taxon>
        <taxon>malvids</taxon>
        <taxon>Myrtales</taxon>
        <taxon>Myrtaceae</taxon>
        <taxon>Myrtoideae</taxon>
        <taxon>Eucalypteae</taxon>
        <taxon>Eucalyptus</taxon>
    </lineage>
</organism>
<sequence length="259" mass="28202">MKGSCNGCRVLRKACGDDCPIRPCLHWIKTSPSQSNATLFLAKFYGRAGLLNLLLSGPAHLRPSIFKSLLYEACGRIVNPIYGSVGLLWSGSWHLCQAAVDAVLAGDPIARVSSESAIGCATPPLEAGDIRHVPKTKPSAAHSDQLRKVRSRRRRFKRSAPKTRHEEAEEAGGDGADSDEPASRDSRRSRGSAADRELAEAEAGERAADGDDSELELTLRLEPRRARRASEEPQRDQITGVRDGDTRVLSSGLDVRRRL</sequence>
<keyword evidence="5" id="KW-1185">Reference proteome</keyword>
<comment type="similarity">
    <text evidence="1">Belongs to the LOB domain-containing protein family.</text>
</comment>
<dbReference type="PANTHER" id="PTHR31304">
    <property type="entry name" value="LOB DOMAIN-CONTAINING PROTEIN 38"/>
    <property type="match status" value="1"/>
</dbReference>
<feature type="compositionally biased region" description="Basic and acidic residues" evidence="2">
    <location>
        <begin position="217"/>
        <end position="235"/>
    </location>
</feature>
<feature type="compositionally biased region" description="Basic and acidic residues" evidence="2">
    <location>
        <begin position="181"/>
        <end position="209"/>
    </location>
</feature>
<dbReference type="Proteomes" id="UP001634007">
    <property type="component" value="Unassembled WGS sequence"/>
</dbReference>
<dbReference type="PANTHER" id="PTHR31304:SF73">
    <property type="entry name" value="OS01G0511000 PROTEIN"/>
    <property type="match status" value="1"/>
</dbReference>
<reference evidence="4 5" key="1">
    <citation type="submission" date="2024-11" db="EMBL/GenBank/DDBJ databases">
        <title>Chromosome-level genome assembly of Eucalyptus globulus Labill. provides insights into its genome evolution.</title>
        <authorList>
            <person name="Li X."/>
        </authorList>
    </citation>
    <scope>NUCLEOTIDE SEQUENCE [LARGE SCALE GENOMIC DNA]</scope>
    <source>
        <strain evidence="4">CL2024</strain>
        <tissue evidence="4">Fresh tender leaves</tissue>
    </source>
</reference>
<dbReference type="InterPro" id="IPR004883">
    <property type="entry name" value="LOB"/>
</dbReference>
<dbReference type="EMBL" id="JBJKBG010000011">
    <property type="protein sequence ID" value="KAL3716271.1"/>
    <property type="molecule type" value="Genomic_DNA"/>
</dbReference>
<evidence type="ECO:0000256" key="2">
    <source>
        <dbReference type="SAM" id="MobiDB-lite"/>
    </source>
</evidence>
<dbReference type="PROSITE" id="PS50891">
    <property type="entry name" value="LOB"/>
    <property type="match status" value="1"/>
</dbReference>
<evidence type="ECO:0000259" key="3">
    <source>
        <dbReference type="PROSITE" id="PS50891"/>
    </source>
</evidence>
<feature type="region of interest" description="Disordered" evidence="2">
    <location>
        <begin position="123"/>
        <end position="259"/>
    </location>
</feature>
<feature type="domain" description="LOB" evidence="3">
    <location>
        <begin position="3"/>
        <end position="109"/>
    </location>
</feature>
<evidence type="ECO:0000256" key="1">
    <source>
        <dbReference type="ARBA" id="ARBA00005474"/>
    </source>
</evidence>
<comment type="caution">
    <text evidence="4">The sequence shown here is derived from an EMBL/GenBank/DDBJ whole genome shotgun (WGS) entry which is preliminary data.</text>
</comment>
<proteinExistence type="inferred from homology"/>
<evidence type="ECO:0000313" key="5">
    <source>
        <dbReference type="Proteomes" id="UP001634007"/>
    </source>
</evidence>
<evidence type="ECO:0000313" key="4">
    <source>
        <dbReference type="EMBL" id="KAL3716271.1"/>
    </source>
</evidence>
<feature type="compositionally biased region" description="Acidic residues" evidence="2">
    <location>
        <begin position="168"/>
        <end position="180"/>
    </location>
</feature>
<dbReference type="Pfam" id="PF03195">
    <property type="entry name" value="LOB"/>
    <property type="match status" value="1"/>
</dbReference>
<dbReference type="AlphaFoldDB" id="A0ABD3IQ10"/>
<feature type="compositionally biased region" description="Basic residues" evidence="2">
    <location>
        <begin position="148"/>
        <end position="162"/>
    </location>
</feature>
<gene>
    <name evidence="4" type="ORF">ACJRO7_007952</name>
</gene>